<dbReference type="InterPro" id="IPR035979">
    <property type="entry name" value="RBD_domain_sf"/>
</dbReference>
<dbReference type="EMBL" id="LRBP01000017">
    <property type="protein sequence ID" value="OII73108.1"/>
    <property type="molecule type" value="Genomic_DNA"/>
</dbReference>
<sequence length="270" mass="31216">MDGKNTTRETSSNQSNYNVNKTVYLNNLNDRVSIHKQKIALEQIFAKYGKIESIKIFNSYFRKGQAWVTFLNIESAVSAVKNENGTQLFGKHVNVSFAVKESEYRNITICSCNSTPPMIPKSISTRIELYRQYLTQWLKNAENNGFLQPLDKPEKNKIKILSSQILYDTNYANLIRSNKYKQISAQFFLNNEPAVNSLKRKPEIHVEDAPSFRYNKFSSSTVPQEISNTVFVQIEMGLCKEEDLYILFSHINGFRELRFIPVSFKSYLTV</sequence>
<evidence type="ECO:0000256" key="1">
    <source>
        <dbReference type="PROSITE-ProRule" id="PRU00176"/>
    </source>
</evidence>
<dbReference type="Proteomes" id="UP000186176">
    <property type="component" value="Unassembled WGS sequence"/>
</dbReference>
<dbReference type="AlphaFoldDB" id="A0A1J4MJA9"/>
<dbReference type="PROSITE" id="PS50102">
    <property type="entry name" value="RRM"/>
    <property type="match status" value="1"/>
</dbReference>
<dbReference type="Gene3D" id="3.30.70.330">
    <property type="match status" value="1"/>
</dbReference>
<evidence type="ECO:0000313" key="3">
    <source>
        <dbReference type="EMBL" id="OII73108.1"/>
    </source>
</evidence>
<keyword evidence="4" id="KW-1185">Reference proteome</keyword>
<protein>
    <recommendedName>
        <fullName evidence="2">RRM domain-containing protein</fullName>
    </recommendedName>
</protein>
<dbReference type="GO" id="GO:0003723">
    <property type="term" value="F:RNA binding"/>
    <property type="evidence" value="ECO:0007669"/>
    <property type="project" value="UniProtKB-UniRule"/>
</dbReference>
<dbReference type="RefSeq" id="XP_028874472.1">
    <property type="nucleotide sequence ID" value="XM_029019351.1"/>
</dbReference>
<evidence type="ECO:0000259" key="2">
    <source>
        <dbReference type="PROSITE" id="PS50102"/>
    </source>
</evidence>
<dbReference type="VEuPathDB" id="CryptoDB:cubi_02339"/>
<name>A0A1J4MJA9_9CRYT</name>
<dbReference type="InterPro" id="IPR000504">
    <property type="entry name" value="RRM_dom"/>
</dbReference>
<feature type="domain" description="RRM" evidence="2">
    <location>
        <begin position="21"/>
        <end position="100"/>
    </location>
</feature>
<dbReference type="OrthoDB" id="277802at2759"/>
<organism evidence="3 4">
    <name type="scientific">Cryptosporidium ubiquitum</name>
    <dbReference type="NCBI Taxonomy" id="857276"/>
    <lineage>
        <taxon>Eukaryota</taxon>
        <taxon>Sar</taxon>
        <taxon>Alveolata</taxon>
        <taxon>Apicomplexa</taxon>
        <taxon>Conoidasida</taxon>
        <taxon>Coccidia</taxon>
        <taxon>Eucoccidiorida</taxon>
        <taxon>Eimeriorina</taxon>
        <taxon>Cryptosporidiidae</taxon>
        <taxon>Cryptosporidium</taxon>
    </lineage>
</organism>
<dbReference type="SMART" id="SM00360">
    <property type="entry name" value="RRM"/>
    <property type="match status" value="1"/>
</dbReference>
<dbReference type="InterPro" id="IPR012677">
    <property type="entry name" value="Nucleotide-bd_a/b_plait_sf"/>
</dbReference>
<evidence type="ECO:0000313" key="4">
    <source>
        <dbReference type="Proteomes" id="UP000186176"/>
    </source>
</evidence>
<dbReference type="Pfam" id="PF00076">
    <property type="entry name" value="RRM_1"/>
    <property type="match status" value="1"/>
</dbReference>
<accession>A0A1J4MJA9</accession>
<gene>
    <name evidence="3" type="ORF">cubi_02339</name>
</gene>
<keyword evidence="1" id="KW-0694">RNA-binding</keyword>
<dbReference type="GeneID" id="39979130"/>
<reference evidence="3 4" key="1">
    <citation type="submission" date="2016-10" db="EMBL/GenBank/DDBJ databases">
        <title>Reductive evolution of mitochondrial metabolism and differential evolution of invasion-related proteins in Cryptosporidium.</title>
        <authorList>
            <person name="Liu S."/>
            <person name="Roellig D.M."/>
            <person name="Guo Y."/>
            <person name="Li N."/>
            <person name="Frace M.A."/>
            <person name="Tang K."/>
            <person name="Zhang L."/>
            <person name="Feng Y."/>
            <person name="Xiao L."/>
        </authorList>
    </citation>
    <scope>NUCLEOTIDE SEQUENCE [LARGE SCALE GENOMIC DNA]</scope>
    <source>
        <strain evidence="3">39726</strain>
    </source>
</reference>
<comment type="caution">
    <text evidence="3">The sequence shown here is derived from an EMBL/GenBank/DDBJ whole genome shotgun (WGS) entry which is preliminary data.</text>
</comment>
<dbReference type="SUPFAM" id="SSF54928">
    <property type="entry name" value="RNA-binding domain, RBD"/>
    <property type="match status" value="1"/>
</dbReference>
<proteinExistence type="predicted"/>